<accession>A0A8D8BK27</accession>
<dbReference type="EMBL" id="HBUE01079288">
    <property type="protein sequence ID" value="CAG6476798.1"/>
    <property type="molecule type" value="Transcribed_RNA"/>
</dbReference>
<organism evidence="1">
    <name type="scientific">Culex pipiens</name>
    <name type="common">House mosquito</name>
    <dbReference type="NCBI Taxonomy" id="7175"/>
    <lineage>
        <taxon>Eukaryota</taxon>
        <taxon>Metazoa</taxon>
        <taxon>Ecdysozoa</taxon>
        <taxon>Arthropoda</taxon>
        <taxon>Hexapoda</taxon>
        <taxon>Insecta</taxon>
        <taxon>Pterygota</taxon>
        <taxon>Neoptera</taxon>
        <taxon>Endopterygota</taxon>
        <taxon>Diptera</taxon>
        <taxon>Nematocera</taxon>
        <taxon>Culicoidea</taxon>
        <taxon>Culicidae</taxon>
        <taxon>Culicinae</taxon>
        <taxon>Culicini</taxon>
        <taxon>Culex</taxon>
        <taxon>Culex</taxon>
    </lineage>
</organism>
<sequence>MSTSLRNCVEYRHGSVPFALFENRLLSETIFQVIDKTSPFLQLASIDTDGENKRTFSIDTYQSNQLPSIFAWMARRKVGKFQLKIFLRRVCFKLGGAQIK</sequence>
<name>A0A8D8BK27_CULPI</name>
<reference evidence="1" key="1">
    <citation type="submission" date="2021-05" db="EMBL/GenBank/DDBJ databases">
        <authorList>
            <person name="Alioto T."/>
            <person name="Alioto T."/>
            <person name="Gomez Garrido J."/>
        </authorList>
    </citation>
    <scope>NUCLEOTIDE SEQUENCE</scope>
</reference>
<evidence type="ECO:0000313" key="1">
    <source>
        <dbReference type="EMBL" id="CAG6476798.1"/>
    </source>
</evidence>
<dbReference type="AlphaFoldDB" id="A0A8D8BK27"/>
<protein>
    <submittedName>
        <fullName evidence="1">(northern house mosquito) hypothetical protein</fullName>
    </submittedName>
</protein>
<proteinExistence type="predicted"/>